<dbReference type="InterPro" id="IPR003749">
    <property type="entry name" value="ThiS/MoaD-like"/>
</dbReference>
<dbReference type="CDD" id="cd17040">
    <property type="entry name" value="Ubl_MoaD_like"/>
    <property type="match status" value="1"/>
</dbReference>
<dbReference type="RefSeq" id="WP_093837741.1">
    <property type="nucleotide sequence ID" value="NZ_FOLM01000002.1"/>
</dbReference>
<dbReference type="OrthoDB" id="4331766at2"/>
<dbReference type="InterPro" id="IPR016155">
    <property type="entry name" value="Mopterin_synth/thiamin_S_b"/>
</dbReference>
<sequence length="88" mass="9639">MASGTIRYWAAAKAATGTAAERYDAATLADLLDQARKEHAHQPDFERVLARCSFLVNERQVGDRPHESVELSEGWTVEVLPPFAGGAR</sequence>
<dbReference type="EMBL" id="FOLM01000002">
    <property type="protein sequence ID" value="SFC25910.1"/>
    <property type="molecule type" value="Genomic_DNA"/>
</dbReference>
<dbReference type="AlphaFoldDB" id="A0A1I1HY73"/>
<evidence type="ECO:0000313" key="2">
    <source>
        <dbReference type="Proteomes" id="UP000199207"/>
    </source>
</evidence>
<dbReference type="STRING" id="910347.SAMN05421773_102475"/>
<gene>
    <name evidence="1" type="ORF">SAMN05421773_102475</name>
</gene>
<name>A0A1I1HY73_9ACTN</name>
<reference evidence="1 2" key="1">
    <citation type="submission" date="2016-10" db="EMBL/GenBank/DDBJ databases">
        <authorList>
            <person name="de Groot N.N."/>
        </authorList>
    </citation>
    <scope>NUCLEOTIDE SEQUENCE [LARGE SCALE GENOMIC DNA]</scope>
    <source>
        <strain evidence="1 2">CGMCC 4.5739</strain>
    </source>
</reference>
<dbReference type="InterPro" id="IPR012675">
    <property type="entry name" value="Beta-grasp_dom_sf"/>
</dbReference>
<dbReference type="Proteomes" id="UP000199207">
    <property type="component" value="Unassembled WGS sequence"/>
</dbReference>
<accession>A0A1I1HY73</accession>
<keyword evidence="2" id="KW-1185">Reference proteome</keyword>
<proteinExistence type="predicted"/>
<protein>
    <submittedName>
        <fullName evidence="1">Molybdopterin converting factor, small subunit</fullName>
    </submittedName>
</protein>
<dbReference type="Pfam" id="PF02597">
    <property type="entry name" value="ThiS"/>
    <property type="match status" value="1"/>
</dbReference>
<dbReference type="SUPFAM" id="SSF54285">
    <property type="entry name" value="MoaD/ThiS"/>
    <property type="match status" value="1"/>
</dbReference>
<evidence type="ECO:0000313" key="1">
    <source>
        <dbReference type="EMBL" id="SFC25910.1"/>
    </source>
</evidence>
<dbReference type="Gene3D" id="3.10.20.30">
    <property type="match status" value="1"/>
</dbReference>
<organism evidence="1 2">
    <name type="scientific">Streptomyces aidingensis</name>
    <dbReference type="NCBI Taxonomy" id="910347"/>
    <lineage>
        <taxon>Bacteria</taxon>
        <taxon>Bacillati</taxon>
        <taxon>Actinomycetota</taxon>
        <taxon>Actinomycetes</taxon>
        <taxon>Kitasatosporales</taxon>
        <taxon>Streptomycetaceae</taxon>
        <taxon>Streptomyces</taxon>
    </lineage>
</organism>